<accession>A0ABP8BQ31</accession>
<organism evidence="4 5">
    <name type="scientific">Pedobacter jeongneungensis</name>
    <dbReference type="NCBI Taxonomy" id="947309"/>
    <lineage>
        <taxon>Bacteria</taxon>
        <taxon>Pseudomonadati</taxon>
        <taxon>Bacteroidota</taxon>
        <taxon>Sphingobacteriia</taxon>
        <taxon>Sphingobacteriales</taxon>
        <taxon>Sphingobacteriaceae</taxon>
        <taxon>Pedobacter</taxon>
    </lineage>
</organism>
<evidence type="ECO:0000256" key="1">
    <source>
        <dbReference type="ARBA" id="ARBA00022603"/>
    </source>
</evidence>
<evidence type="ECO:0000259" key="3">
    <source>
        <dbReference type="Pfam" id="PF13649"/>
    </source>
</evidence>
<evidence type="ECO:0000256" key="2">
    <source>
        <dbReference type="ARBA" id="ARBA00022679"/>
    </source>
</evidence>
<dbReference type="Proteomes" id="UP001501772">
    <property type="component" value="Unassembled WGS sequence"/>
</dbReference>
<dbReference type="InterPro" id="IPR041698">
    <property type="entry name" value="Methyltransf_25"/>
</dbReference>
<evidence type="ECO:0000313" key="5">
    <source>
        <dbReference type="Proteomes" id="UP001501772"/>
    </source>
</evidence>
<reference evidence="5" key="1">
    <citation type="journal article" date="2019" name="Int. J. Syst. Evol. Microbiol.">
        <title>The Global Catalogue of Microorganisms (GCM) 10K type strain sequencing project: providing services to taxonomists for standard genome sequencing and annotation.</title>
        <authorList>
            <consortium name="The Broad Institute Genomics Platform"/>
            <consortium name="The Broad Institute Genome Sequencing Center for Infectious Disease"/>
            <person name="Wu L."/>
            <person name="Ma J."/>
        </authorList>
    </citation>
    <scope>NUCLEOTIDE SEQUENCE [LARGE SCALE GENOMIC DNA]</scope>
    <source>
        <strain evidence="5">JCM 17626</strain>
    </source>
</reference>
<dbReference type="PANTHER" id="PTHR43861">
    <property type="entry name" value="TRANS-ACONITATE 2-METHYLTRANSFERASE-RELATED"/>
    <property type="match status" value="1"/>
</dbReference>
<dbReference type="InterPro" id="IPR029063">
    <property type="entry name" value="SAM-dependent_MTases_sf"/>
</dbReference>
<dbReference type="PANTHER" id="PTHR43861:SF1">
    <property type="entry name" value="TRANS-ACONITATE 2-METHYLTRANSFERASE"/>
    <property type="match status" value="1"/>
</dbReference>
<dbReference type="GO" id="GO:0032259">
    <property type="term" value="P:methylation"/>
    <property type="evidence" value="ECO:0007669"/>
    <property type="project" value="UniProtKB-KW"/>
</dbReference>
<name>A0ABP8BQ31_9SPHI</name>
<keyword evidence="5" id="KW-1185">Reference proteome</keyword>
<keyword evidence="1 4" id="KW-0489">Methyltransferase</keyword>
<gene>
    <name evidence="4" type="ORF">GCM10022289_45460</name>
</gene>
<dbReference type="CDD" id="cd02440">
    <property type="entry name" value="AdoMet_MTases"/>
    <property type="match status" value="1"/>
</dbReference>
<proteinExistence type="predicted"/>
<dbReference type="Gene3D" id="3.40.50.150">
    <property type="entry name" value="Vaccinia Virus protein VP39"/>
    <property type="match status" value="1"/>
</dbReference>
<feature type="domain" description="Methyltransferase" evidence="3">
    <location>
        <begin position="49"/>
        <end position="141"/>
    </location>
</feature>
<comment type="caution">
    <text evidence="4">The sequence shown here is derived from an EMBL/GenBank/DDBJ whole genome shotgun (WGS) entry which is preliminary data.</text>
</comment>
<dbReference type="Pfam" id="PF13649">
    <property type="entry name" value="Methyltransf_25"/>
    <property type="match status" value="1"/>
</dbReference>
<sequence length="221" mass="24864">MEKGMKILKAEEAFDKSAKIYEQKFMDVSLYAEPFKVFCNNIPNDNADILDIACGPGNITRYLLANKPGYQILGIDLSPRMLGLASTNNPQARFQLMDCREIDTIKQKFDGITCGFCIPYLTEQEALKLIENASKLLKPNGVLYLSTMVEDGNSRSRYQTSSTGDQVYVHYHRETYLSKGLQTCNFETLDLKRYSANDKDGLTITDLVLVCKIRSSAGPQK</sequence>
<dbReference type="EMBL" id="BAABBY010000015">
    <property type="protein sequence ID" value="GAA4213352.1"/>
    <property type="molecule type" value="Genomic_DNA"/>
</dbReference>
<keyword evidence="2" id="KW-0808">Transferase</keyword>
<protein>
    <submittedName>
        <fullName evidence="4">Class I SAM-dependent methyltransferase</fullName>
    </submittedName>
</protein>
<dbReference type="GO" id="GO:0008168">
    <property type="term" value="F:methyltransferase activity"/>
    <property type="evidence" value="ECO:0007669"/>
    <property type="project" value="UniProtKB-KW"/>
</dbReference>
<dbReference type="SUPFAM" id="SSF53335">
    <property type="entry name" value="S-adenosyl-L-methionine-dependent methyltransferases"/>
    <property type="match status" value="1"/>
</dbReference>
<evidence type="ECO:0000313" key="4">
    <source>
        <dbReference type="EMBL" id="GAA4213352.1"/>
    </source>
</evidence>